<reference evidence="1 2" key="2">
    <citation type="submission" date="2017-10" db="EMBL/GenBank/DDBJ databases">
        <title>Genome analyses suggest a sexual origin of heterokaryosis in a supposedly ancient asexual fungus.</title>
        <authorList>
            <person name="Corradi N."/>
            <person name="Sedzielewska K."/>
            <person name="Noel J."/>
            <person name="Charron P."/>
            <person name="Farinelli L."/>
            <person name="Marton T."/>
            <person name="Kruger M."/>
            <person name="Pelin A."/>
            <person name="Brachmann A."/>
            <person name="Corradi N."/>
        </authorList>
    </citation>
    <scope>NUCLEOTIDE SEQUENCE [LARGE SCALE GENOMIC DNA]</scope>
    <source>
        <strain evidence="1 2">A1</strain>
    </source>
</reference>
<organism evidence="1 2">
    <name type="scientific">Rhizophagus irregularis</name>
    <dbReference type="NCBI Taxonomy" id="588596"/>
    <lineage>
        <taxon>Eukaryota</taxon>
        <taxon>Fungi</taxon>
        <taxon>Fungi incertae sedis</taxon>
        <taxon>Mucoromycota</taxon>
        <taxon>Glomeromycotina</taxon>
        <taxon>Glomeromycetes</taxon>
        <taxon>Glomerales</taxon>
        <taxon>Glomeraceae</taxon>
        <taxon>Rhizophagus</taxon>
    </lineage>
</organism>
<evidence type="ECO:0000313" key="1">
    <source>
        <dbReference type="EMBL" id="PKC57484.1"/>
    </source>
</evidence>
<sequence length="567" mass="67353">MACSKIFSGDLPELYYEIIQYFRKDISTLYSCILVNRLWCRLAIPLIWEDPFSLLTQNSRYINTYLCFLNEDGKARFNEYGINDNLLLLNTSFNYPRFIKYLDTFKISNSVEDWVITLKYKYNHMLGKLIYRSLIEVLLIENEVNSHSFEVVLDMNFTYTSYFDDTVDLILQNPNLTYNIRGLTLSYVSLFESENTFLFLKFFCSNYNSISSIVFKFPKYRIKIKNYKLVENYLSPIIISQNNLKKISFESFVNLYSTFLILKNSNCSNTLNTIIFYFINFKNIIGILQEVFDQLNVLESIHIIYCDSLDSDFVQQIFKVIKPFKLRSLFMKETIPNDHIESLLLLLQKFSDCLENFGFESGEIGQVFYRIQKQQLFEFIMKYCKKIRYFYSGIPYYGNNSIYLFIEKNQHNINYLTIEADITSYYDYGELSSTVLQNLGQVLPSRLEYLCLALSFITSDLEIFLKNSQNTFIKKLLISNKFEYTPEEDERDENTKILFFIKKYIMKKERVKYLAIVESDSNASTEPVELFFLKNEVNEYKLNNIIVQKYNDLYIDAHSYINNHLQY</sequence>
<dbReference type="Proteomes" id="UP000232688">
    <property type="component" value="Unassembled WGS sequence"/>
</dbReference>
<accession>A0A2N0R2F0</accession>
<proteinExistence type="predicted"/>
<protein>
    <recommendedName>
        <fullName evidence="3">F-box domain-containing protein</fullName>
    </recommendedName>
</protein>
<name>A0A2N0R2F0_9GLOM</name>
<comment type="caution">
    <text evidence="1">The sequence shown here is derived from an EMBL/GenBank/DDBJ whole genome shotgun (WGS) entry which is preliminary data.</text>
</comment>
<dbReference type="VEuPathDB" id="FungiDB:FUN_006225"/>
<dbReference type="VEuPathDB" id="FungiDB:RhiirA1_472419"/>
<gene>
    <name evidence="1" type="ORF">RhiirA1_472419</name>
</gene>
<evidence type="ECO:0008006" key="3">
    <source>
        <dbReference type="Google" id="ProtNLM"/>
    </source>
</evidence>
<evidence type="ECO:0000313" key="2">
    <source>
        <dbReference type="Proteomes" id="UP000232688"/>
    </source>
</evidence>
<reference evidence="1 2" key="1">
    <citation type="submission" date="2017-10" db="EMBL/GenBank/DDBJ databases">
        <title>Extensive intraspecific genome diversity in a model arbuscular mycorrhizal fungus.</title>
        <authorList>
            <person name="Chen E.C.H."/>
            <person name="Morin E."/>
            <person name="Baudet D."/>
            <person name="Noel J."/>
            <person name="Ndikumana S."/>
            <person name="Charron P."/>
            <person name="St-Onge C."/>
            <person name="Giorgi J."/>
            <person name="Grigoriev I.V."/>
            <person name="Roux C."/>
            <person name="Martin F.M."/>
            <person name="Corradi N."/>
        </authorList>
    </citation>
    <scope>NUCLEOTIDE SEQUENCE [LARGE SCALE GENOMIC DNA]</scope>
    <source>
        <strain evidence="1 2">A1</strain>
    </source>
</reference>
<dbReference type="EMBL" id="LLXH01001811">
    <property type="protein sequence ID" value="PKC57484.1"/>
    <property type="molecule type" value="Genomic_DNA"/>
</dbReference>
<dbReference type="AlphaFoldDB" id="A0A2N0R2F0"/>
<dbReference type="VEuPathDB" id="FungiDB:RhiirFUN_010090"/>